<dbReference type="EMBL" id="JACGCM010001055">
    <property type="protein sequence ID" value="KAF6162240.1"/>
    <property type="molecule type" value="Genomic_DNA"/>
</dbReference>
<accession>A0A7J7N5F0</accession>
<name>A0A7J7N5F0_9MAGN</name>
<evidence type="ECO:0000313" key="2">
    <source>
        <dbReference type="Proteomes" id="UP000541444"/>
    </source>
</evidence>
<gene>
    <name evidence="1" type="ORF">GIB67_008369</name>
</gene>
<dbReference type="SUPFAM" id="SSF48403">
    <property type="entry name" value="Ankyrin repeat"/>
    <property type="match status" value="1"/>
</dbReference>
<dbReference type="AlphaFoldDB" id="A0A7J7N5F0"/>
<dbReference type="Gene3D" id="1.25.40.20">
    <property type="entry name" value="Ankyrin repeat-containing domain"/>
    <property type="match status" value="1"/>
</dbReference>
<protein>
    <submittedName>
        <fullName evidence="1">Uncharacterized protein</fullName>
    </submittedName>
</protein>
<evidence type="ECO:0000313" key="1">
    <source>
        <dbReference type="EMBL" id="KAF6162240.1"/>
    </source>
</evidence>
<organism evidence="1 2">
    <name type="scientific">Kingdonia uniflora</name>
    <dbReference type="NCBI Taxonomy" id="39325"/>
    <lineage>
        <taxon>Eukaryota</taxon>
        <taxon>Viridiplantae</taxon>
        <taxon>Streptophyta</taxon>
        <taxon>Embryophyta</taxon>
        <taxon>Tracheophyta</taxon>
        <taxon>Spermatophyta</taxon>
        <taxon>Magnoliopsida</taxon>
        <taxon>Ranunculales</taxon>
        <taxon>Circaeasteraceae</taxon>
        <taxon>Kingdonia</taxon>
    </lineage>
</organism>
<keyword evidence="2" id="KW-1185">Reference proteome</keyword>
<dbReference type="InterPro" id="IPR036770">
    <property type="entry name" value="Ankyrin_rpt-contain_sf"/>
</dbReference>
<proteinExistence type="predicted"/>
<dbReference type="Proteomes" id="UP000541444">
    <property type="component" value="Unassembled WGS sequence"/>
</dbReference>
<reference evidence="1 2" key="1">
    <citation type="journal article" date="2020" name="IScience">
        <title>Genome Sequencing of the Endangered Kingdonia uniflora (Circaeasteraceae, Ranunculales) Reveals Potential Mechanisms of Evolutionary Specialization.</title>
        <authorList>
            <person name="Sun Y."/>
            <person name="Deng T."/>
            <person name="Zhang A."/>
            <person name="Moore M.J."/>
            <person name="Landis J.B."/>
            <person name="Lin N."/>
            <person name="Zhang H."/>
            <person name="Zhang X."/>
            <person name="Huang J."/>
            <person name="Zhang X."/>
            <person name="Sun H."/>
            <person name="Wang H."/>
        </authorList>
    </citation>
    <scope>NUCLEOTIDE SEQUENCE [LARGE SCALE GENOMIC DNA]</scope>
    <source>
        <strain evidence="1">TB1705</strain>
        <tissue evidence="1">Leaf</tissue>
    </source>
</reference>
<sequence length="198" mass="22169">MIYRNSCLTVTVNVDYAWAIPLNRTMKEGDLVSTKMILDGRPSAVRMSIISYGETTIFKAALSGNLPFVKELVKVDGAGGLRNKESPRDHSLIAVELLPLIVAAINGNKDMVHYLYKNTSKEELKLEMSKNGIDFVITSIIADLYDLALDILNKYEKLVVIPDKFGVTTMPILARKTSVLATMLVHPYYHSPRMFENM</sequence>
<dbReference type="OrthoDB" id="1921232at2759"/>
<comment type="caution">
    <text evidence="1">The sequence shown here is derived from an EMBL/GenBank/DDBJ whole genome shotgun (WGS) entry which is preliminary data.</text>
</comment>